<name>A0A9P0CF16_BEMTA</name>
<feature type="region of interest" description="Disordered" evidence="1">
    <location>
        <begin position="166"/>
        <end position="187"/>
    </location>
</feature>
<feature type="chain" id="PRO_5040458925" evidence="2">
    <location>
        <begin position="18"/>
        <end position="205"/>
    </location>
</feature>
<feature type="signal peptide" evidence="2">
    <location>
        <begin position="1"/>
        <end position="17"/>
    </location>
</feature>
<sequence length="205" mass="23635">MKIVVFIIIIVVALSKASRSGSGRYKMRWGNTDEEREQKVKEVIKNDLCSDPELNSLTADFSKAHMKKKSSKAHTGCREAAEALNSLPERYKVDKCETDWIGSAKCRAKPGEGYQCTVIPYKEELLFFDFLCYKRLDRQAKYLLRDCINPDILKEWENEDKILQRTTSESSVDMQTSRKKKRRSGKLTLQELIKNRSSSKEPISD</sequence>
<feature type="compositionally biased region" description="Polar residues" evidence="1">
    <location>
        <begin position="166"/>
        <end position="175"/>
    </location>
</feature>
<evidence type="ECO:0000256" key="2">
    <source>
        <dbReference type="SAM" id="SignalP"/>
    </source>
</evidence>
<dbReference type="AlphaFoldDB" id="A0A9P0CF16"/>
<keyword evidence="2" id="KW-0732">Signal</keyword>
<accession>A0A9P0CF16</accession>
<dbReference type="EMBL" id="OU963868">
    <property type="protein sequence ID" value="CAH0775850.1"/>
    <property type="molecule type" value="Genomic_DNA"/>
</dbReference>
<gene>
    <name evidence="3" type="ORF">BEMITA_LOCUS12010</name>
</gene>
<proteinExistence type="predicted"/>
<dbReference type="Proteomes" id="UP001152759">
    <property type="component" value="Chromosome 7"/>
</dbReference>
<reference evidence="3" key="1">
    <citation type="submission" date="2021-12" db="EMBL/GenBank/DDBJ databases">
        <authorList>
            <person name="King R."/>
        </authorList>
    </citation>
    <scope>NUCLEOTIDE SEQUENCE</scope>
</reference>
<dbReference type="KEGG" id="btab:109032961"/>
<protein>
    <submittedName>
        <fullName evidence="3">Uncharacterized protein</fullName>
    </submittedName>
</protein>
<evidence type="ECO:0000313" key="3">
    <source>
        <dbReference type="EMBL" id="CAH0775850.1"/>
    </source>
</evidence>
<evidence type="ECO:0000313" key="4">
    <source>
        <dbReference type="Proteomes" id="UP001152759"/>
    </source>
</evidence>
<organism evidence="3 4">
    <name type="scientific">Bemisia tabaci</name>
    <name type="common">Sweetpotato whitefly</name>
    <name type="synonym">Aleurodes tabaci</name>
    <dbReference type="NCBI Taxonomy" id="7038"/>
    <lineage>
        <taxon>Eukaryota</taxon>
        <taxon>Metazoa</taxon>
        <taxon>Ecdysozoa</taxon>
        <taxon>Arthropoda</taxon>
        <taxon>Hexapoda</taxon>
        <taxon>Insecta</taxon>
        <taxon>Pterygota</taxon>
        <taxon>Neoptera</taxon>
        <taxon>Paraneoptera</taxon>
        <taxon>Hemiptera</taxon>
        <taxon>Sternorrhyncha</taxon>
        <taxon>Aleyrodoidea</taxon>
        <taxon>Aleyrodidae</taxon>
        <taxon>Aleyrodinae</taxon>
        <taxon>Bemisia</taxon>
    </lineage>
</organism>
<evidence type="ECO:0000256" key="1">
    <source>
        <dbReference type="SAM" id="MobiDB-lite"/>
    </source>
</evidence>
<keyword evidence="4" id="KW-1185">Reference proteome</keyword>